<name>A0ABT4TMQ9_9ACTN</name>
<feature type="repeat" description="TPR" evidence="7">
    <location>
        <begin position="153"/>
        <end position="186"/>
    </location>
</feature>
<feature type="transmembrane region" description="Helical" evidence="8">
    <location>
        <begin position="333"/>
        <end position="353"/>
    </location>
</feature>
<accession>A0ABT4TMQ9</accession>
<dbReference type="InterPro" id="IPR011990">
    <property type="entry name" value="TPR-like_helical_dom_sf"/>
</dbReference>
<evidence type="ECO:0000256" key="5">
    <source>
        <dbReference type="ARBA" id="ARBA00022989"/>
    </source>
</evidence>
<dbReference type="SUPFAM" id="SSF48452">
    <property type="entry name" value="TPR-like"/>
    <property type="match status" value="1"/>
</dbReference>
<feature type="transmembrane region" description="Helical" evidence="8">
    <location>
        <begin position="485"/>
        <end position="506"/>
    </location>
</feature>
<feature type="transmembrane region" description="Helical" evidence="8">
    <location>
        <begin position="269"/>
        <end position="290"/>
    </location>
</feature>
<evidence type="ECO:0000256" key="7">
    <source>
        <dbReference type="PROSITE-ProRule" id="PRU00339"/>
    </source>
</evidence>
<evidence type="ECO:0000256" key="3">
    <source>
        <dbReference type="ARBA" id="ARBA00022737"/>
    </source>
</evidence>
<dbReference type="Proteomes" id="UP001165685">
    <property type="component" value="Unassembled WGS sequence"/>
</dbReference>
<dbReference type="Pfam" id="PF13432">
    <property type="entry name" value="TPR_16"/>
    <property type="match status" value="1"/>
</dbReference>
<feature type="transmembrane region" description="Helical" evidence="8">
    <location>
        <begin position="387"/>
        <end position="416"/>
    </location>
</feature>
<keyword evidence="4 7" id="KW-0802">TPR repeat</keyword>
<feature type="domain" description="RDD" evidence="9">
    <location>
        <begin position="381"/>
        <end position="508"/>
    </location>
</feature>
<dbReference type="Pfam" id="PF06271">
    <property type="entry name" value="RDD"/>
    <property type="match status" value="1"/>
</dbReference>
<protein>
    <submittedName>
        <fullName evidence="10">RDD family protein</fullName>
    </submittedName>
</protein>
<keyword evidence="5 8" id="KW-1133">Transmembrane helix</keyword>
<evidence type="ECO:0000256" key="6">
    <source>
        <dbReference type="ARBA" id="ARBA00023136"/>
    </source>
</evidence>
<feature type="transmembrane region" description="Helical" evidence="8">
    <location>
        <begin position="237"/>
        <end position="257"/>
    </location>
</feature>
<evidence type="ECO:0000256" key="1">
    <source>
        <dbReference type="ARBA" id="ARBA00004141"/>
    </source>
</evidence>
<keyword evidence="6 8" id="KW-0472">Membrane</keyword>
<dbReference type="PANTHER" id="PTHR44227:SF3">
    <property type="entry name" value="PROTEIN O-MANNOSYL-TRANSFERASE TMTC4"/>
    <property type="match status" value="1"/>
</dbReference>
<feature type="transmembrane region" description="Helical" evidence="8">
    <location>
        <begin position="428"/>
        <end position="449"/>
    </location>
</feature>
<evidence type="ECO:0000256" key="2">
    <source>
        <dbReference type="ARBA" id="ARBA00022692"/>
    </source>
</evidence>
<dbReference type="PANTHER" id="PTHR44227">
    <property type="match status" value="1"/>
</dbReference>
<evidence type="ECO:0000259" key="9">
    <source>
        <dbReference type="Pfam" id="PF06271"/>
    </source>
</evidence>
<dbReference type="SMART" id="SM00028">
    <property type="entry name" value="TPR"/>
    <property type="match status" value="5"/>
</dbReference>
<dbReference type="EMBL" id="JAQFWP010000023">
    <property type="protein sequence ID" value="MDA2805656.1"/>
    <property type="molecule type" value="Genomic_DNA"/>
</dbReference>
<dbReference type="InterPro" id="IPR019734">
    <property type="entry name" value="TPR_rpt"/>
</dbReference>
<organism evidence="10 11">
    <name type="scientific">Nocardiopsis suaedae</name>
    <dbReference type="NCBI Taxonomy" id="3018444"/>
    <lineage>
        <taxon>Bacteria</taxon>
        <taxon>Bacillati</taxon>
        <taxon>Actinomycetota</taxon>
        <taxon>Actinomycetes</taxon>
        <taxon>Streptosporangiales</taxon>
        <taxon>Nocardiopsidaceae</taxon>
        <taxon>Nocardiopsis</taxon>
    </lineage>
</organism>
<dbReference type="PROSITE" id="PS50005">
    <property type="entry name" value="TPR"/>
    <property type="match status" value="1"/>
</dbReference>
<evidence type="ECO:0000313" key="11">
    <source>
        <dbReference type="Proteomes" id="UP001165685"/>
    </source>
</evidence>
<reference evidence="10" key="1">
    <citation type="submission" date="2023-01" db="EMBL/GenBank/DDBJ databases">
        <title>Draft genome sequence of Nocardiopsis sp. LSu2-4 isolated from halophytes.</title>
        <authorList>
            <person name="Duangmal K."/>
            <person name="Chantavorakit T."/>
        </authorList>
    </citation>
    <scope>NUCLEOTIDE SEQUENCE</scope>
    <source>
        <strain evidence="10">LSu2-4</strain>
    </source>
</reference>
<keyword evidence="2 8" id="KW-0812">Transmembrane</keyword>
<dbReference type="InterPro" id="IPR052346">
    <property type="entry name" value="O-mannosyl-transferase_TMTC"/>
</dbReference>
<sequence>MPGSGTGVDDLAHQAALRLDGGKPAEALPLIERALTSQPESGRLWRLKAVAHERLDQDEKAIEASRKAIALNGESADAYAIMAFAIIGLGRAHDAYRSGEAILRLDPDSVRGHIIVAMSLADCVRKRFPGAHTFPAQARAAVQRAVELQPEDHWVQGQVGVVLRWLGSDKEAVSHFREALRLNPEYVHALRNLAAIEAKRRRRMASLRYLRAVLALAPGDKSILHSAYGICRRTTRVIVLGSVAAAIVAMNVAIPVMQTPSGEGDSGLFWLRMAVAGVTTVAAAAAFAYLVRIPKEIRRSLLQRRAGRPWAVAFALVPLSAAAIGWLPPSWIGLPIVLFVGALVANAVLVRVVDRDAFDLRDPWERSGPSWGRPDEAPHPAAPERRFAALVIDALVIGLTCLLTYLGLVFCLVIAVRLTPIPPGAVTLYIGSALVVLGVLAAPLAYLWLPTARTGQTVGKRRMGIRVVDPETAGPPSRKAAAVRAGLMVVFMVAPFLFLADAVLMLRDRPYLRTARDHLTGTWVVQA</sequence>
<evidence type="ECO:0000256" key="8">
    <source>
        <dbReference type="SAM" id="Phobius"/>
    </source>
</evidence>
<keyword evidence="3" id="KW-0677">Repeat</keyword>
<gene>
    <name evidence="10" type="ORF">O4U47_14145</name>
</gene>
<comment type="caution">
    <text evidence="10">The sequence shown here is derived from an EMBL/GenBank/DDBJ whole genome shotgun (WGS) entry which is preliminary data.</text>
</comment>
<keyword evidence="11" id="KW-1185">Reference proteome</keyword>
<evidence type="ECO:0000256" key="4">
    <source>
        <dbReference type="ARBA" id="ARBA00022803"/>
    </source>
</evidence>
<evidence type="ECO:0000313" key="10">
    <source>
        <dbReference type="EMBL" id="MDA2805656.1"/>
    </source>
</evidence>
<proteinExistence type="predicted"/>
<dbReference type="RefSeq" id="WP_270678307.1">
    <property type="nucleotide sequence ID" value="NZ_JAQFWP010000023.1"/>
</dbReference>
<feature type="transmembrane region" description="Helical" evidence="8">
    <location>
        <begin position="310"/>
        <end position="327"/>
    </location>
</feature>
<dbReference type="InterPro" id="IPR010432">
    <property type="entry name" value="RDD"/>
</dbReference>
<dbReference type="Gene3D" id="1.25.40.10">
    <property type="entry name" value="Tetratricopeptide repeat domain"/>
    <property type="match status" value="1"/>
</dbReference>
<comment type="subcellular location">
    <subcellularLocation>
        <location evidence="1">Membrane</location>
        <topology evidence="1">Multi-pass membrane protein</topology>
    </subcellularLocation>
</comment>